<sequence length="126" mass="13535">MSTSSNGVAGSEAMPLVADLDGDTDFGSGGGDRPRWHDEHNKRPPKVVLQWRTGDDASGPWSSAPTLTVDGTLHYSYGSKQYTGEDLAQHASLLKAATPPPKPIIYVARKHLSAQRCSIQLCALVY</sequence>
<evidence type="ECO:0000256" key="1">
    <source>
        <dbReference type="SAM" id="MobiDB-lite"/>
    </source>
</evidence>
<protein>
    <submittedName>
        <fullName evidence="2">Uncharacterized protein</fullName>
    </submittedName>
</protein>
<reference evidence="2 3" key="1">
    <citation type="submission" date="2018-12" db="EMBL/GenBank/DDBJ databases">
        <title>Genome sequence and assembly of Colletotrichum trifolii.</title>
        <authorList>
            <person name="Gan P."/>
            <person name="Shirasu K."/>
        </authorList>
    </citation>
    <scope>NUCLEOTIDE SEQUENCE [LARGE SCALE GENOMIC DNA]</scope>
    <source>
        <strain evidence="2 3">543-2</strain>
    </source>
</reference>
<name>A0A4R8R0W0_COLTR</name>
<feature type="region of interest" description="Disordered" evidence="1">
    <location>
        <begin position="1"/>
        <end position="45"/>
    </location>
</feature>
<dbReference type="EMBL" id="RYZW01000090">
    <property type="protein sequence ID" value="TDZ49725.1"/>
    <property type="molecule type" value="Genomic_DNA"/>
</dbReference>
<gene>
    <name evidence="2" type="ORF">CTRI78_v007893</name>
</gene>
<evidence type="ECO:0000313" key="3">
    <source>
        <dbReference type="Proteomes" id="UP000295703"/>
    </source>
</evidence>
<feature type="compositionally biased region" description="Basic and acidic residues" evidence="1">
    <location>
        <begin position="32"/>
        <end position="42"/>
    </location>
</feature>
<evidence type="ECO:0000313" key="2">
    <source>
        <dbReference type="EMBL" id="TDZ49725.1"/>
    </source>
</evidence>
<comment type="caution">
    <text evidence="2">The sequence shown here is derived from an EMBL/GenBank/DDBJ whole genome shotgun (WGS) entry which is preliminary data.</text>
</comment>
<keyword evidence="3" id="KW-1185">Reference proteome</keyword>
<organism evidence="2 3">
    <name type="scientific">Colletotrichum trifolii</name>
    <dbReference type="NCBI Taxonomy" id="5466"/>
    <lineage>
        <taxon>Eukaryota</taxon>
        <taxon>Fungi</taxon>
        <taxon>Dikarya</taxon>
        <taxon>Ascomycota</taxon>
        <taxon>Pezizomycotina</taxon>
        <taxon>Sordariomycetes</taxon>
        <taxon>Hypocreomycetidae</taxon>
        <taxon>Glomerellales</taxon>
        <taxon>Glomerellaceae</taxon>
        <taxon>Colletotrichum</taxon>
        <taxon>Colletotrichum orbiculare species complex</taxon>
    </lineage>
</organism>
<accession>A0A4R8R0W0</accession>
<dbReference type="Proteomes" id="UP000295703">
    <property type="component" value="Unassembled WGS sequence"/>
</dbReference>
<dbReference type="AlphaFoldDB" id="A0A4R8R0W0"/>
<proteinExistence type="predicted"/>